<sequence>MNQDRNKGQSGRINIQNNDNKRNIKGNNNNRHGSDRQHRLLLCDLFFTVIILLPCKSVSRAIFIDITCCSPLDSKQFLLVINESLVNLSELNISGNKFTS</sequence>
<organism evidence="2">
    <name type="scientific">Schistosoma curassoni</name>
    <dbReference type="NCBI Taxonomy" id="6186"/>
    <lineage>
        <taxon>Eukaryota</taxon>
        <taxon>Metazoa</taxon>
        <taxon>Spiralia</taxon>
        <taxon>Lophotrochozoa</taxon>
        <taxon>Platyhelminthes</taxon>
        <taxon>Trematoda</taxon>
        <taxon>Digenea</taxon>
        <taxon>Strigeidida</taxon>
        <taxon>Schistosomatoidea</taxon>
        <taxon>Schistosomatidae</taxon>
        <taxon>Schistosoma</taxon>
    </lineage>
</organism>
<protein>
    <submittedName>
        <fullName evidence="2">Uncharacterized protein</fullName>
    </submittedName>
</protein>
<proteinExistence type="predicted"/>
<accession>A0A183K6C7</accession>
<reference evidence="2" key="1">
    <citation type="submission" date="2016-06" db="UniProtKB">
        <authorList>
            <consortium name="WormBaseParasite"/>
        </authorList>
    </citation>
    <scope>IDENTIFICATION</scope>
</reference>
<feature type="region of interest" description="Disordered" evidence="1">
    <location>
        <begin position="1"/>
        <end position="34"/>
    </location>
</feature>
<evidence type="ECO:0000256" key="1">
    <source>
        <dbReference type="SAM" id="MobiDB-lite"/>
    </source>
</evidence>
<name>A0A183K6C7_9TREM</name>
<evidence type="ECO:0000313" key="2">
    <source>
        <dbReference type="WBParaSite" id="SCUD_0001055201-mRNA-1"/>
    </source>
</evidence>
<dbReference type="WBParaSite" id="SCUD_0001055201-mRNA-1">
    <property type="protein sequence ID" value="SCUD_0001055201-mRNA-1"/>
    <property type="gene ID" value="SCUD_0001055201"/>
</dbReference>
<dbReference type="AlphaFoldDB" id="A0A183K6C7"/>